<evidence type="ECO:0000313" key="11">
    <source>
        <dbReference type="EMBL" id="KAA0161079.1"/>
    </source>
</evidence>
<keyword evidence="3 8" id="KW-0175">Coiled coil</keyword>
<comment type="subcellular location">
    <subcellularLocation>
        <location evidence="1">Cell projection</location>
        <location evidence="1">Cilium</location>
        <location evidence="1">Flagellum</location>
    </subcellularLocation>
</comment>
<organism evidence="11 12">
    <name type="scientific">Cafeteria roenbergensis</name>
    <name type="common">Marine flagellate</name>
    <dbReference type="NCBI Taxonomy" id="33653"/>
    <lineage>
        <taxon>Eukaryota</taxon>
        <taxon>Sar</taxon>
        <taxon>Stramenopiles</taxon>
        <taxon>Bigyra</taxon>
        <taxon>Opalozoa</taxon>
        <taxon>Bicosoecida</taxon>
        <taxon>Cafeteriaceae</taxon>
        <taxon>Cafeteria</taxon>
    </lineage>
</organism>
<keyword evidence="5" id="KW-0966">Cell projection</keyword>
<dbReference type="InterPro" id="IPR043597">
    <property type="entry name" value="TPH_dom"/>
</dbReference>
<evidence type="ECO:0000256" key="4">
    <source>
        <dbReference type="ARBA" id="ARBA00023069"/>
    </source>
</evidence>
<proteinExistence type="inferred from homology"/>
<evidence type="ECO:0000256" key="7">
    <source>
        <dbReference type="ARBA" id="ARBA00034142"/>
    </source>
</evidence>
<comment type="similarity">
    <text evidence="6">Belongs to the CFAP45 family.</text>
</comment>
<feature type="coiled-coil region" evidence="8">
    <location>
        <begin position="114"/>
        <end position="141"/>
    </location>
</feature>
<name>A0A5A8D807_CAFRO</name>
<accession>A0A5A8D807</accession>
<comment type="caution">
    <text evidence="11">The sequence shown here is derived from an EMBL/GenBank/DDBJ whole genome shotgun (WGS) entry which is preliminary data.</text>
</comment>
<dbReference type="PANTHER" id="PTHR15504:SF0">
    <property type="entry name" value="CILIA- AND FLAGELLA-ASSOCIATED PROTEIN 45"/>
    <property type="match status" value="1"/>
</dbReference>
<reference evidence="11 12" key="1">
    <citation type="submission" date="2019-07" db="EMBL/GenBank/DDBJ databases">
        <title>Genomes of Cafeteria roenbergensis.</title>
        <authorList>
            <person name="Fischer M.G."/>
            <person name="Hackl T."/>
            <person name="Roman M."/>
        </authorList>
    </citation>
    <scope>NUCLEOTIDE SEQUENCE [LARGE SCALE GENOMIC DNA]</scope>
    <source>
        <strain evidence="11 12">RCC970-E3</strain>
    </source>
</reference>
<evidence type="ECO:0000313" key="12">
    <source>
        <dbReference type="Proteomes" id="UP000324907"/>
    </source>
</evidence>
<gene>
    <name evidence="11" type="ORF">FNF28_05181</name>
</gene>
<evidence type="ECO:0000256" key="8">
    <source>
        <dbReference type="SAM" id="Coils"/>
    </source>
</evidence>
<dbReference type="GO" id="GO:0031514">
    <property type="term" value="C:motile cilium"/>
    <property type="evidence" value="ECO:0007669"/>
    <property type="project" value="UniProtKB-SubCell"/>
</dbReference>
<feature type="compositionally biased region" description="Basic and acidic residues" evidence="9">
    <location>
        <begin position="21"/>
        <end position="37"/>
    </location>
</feature>
<evidence type="ECO:0000256" key="3">
    <source>
        <dbReference type="ARBA" id="ARBA00023054"/>
    </source>
</evidence>
<dbReference type="Pfam" id="PF13868">
    <property type="entry name" value="TPH"/>
    <property type="match status" value="1"/>
</dbReference>
<protein>
    <recommendedName>
        <fullName evidence="7">Cilia- and flagella-associated protein 45</fullName>
    </recommendedName>
</protein>
<dbReference type="AlphaFoldDB" id="A0A5A8D807"/>
<feature type="region of interest" description="Disordered" evidence="9">
    <location>
        <begin position="1"/>
        <end position="52"/>
    </location>
</feature>
<evidence type="ECO:0000256" key="1">
    <source>
        <dbReference type="ARBA" id="ARBA00004230"/>
    </source>
</evidence>
<keyword evidence="2" id="KW-0282">Flagellum</keyword>
<evidence type="ECO:0000256" key="6">
    <source>
        <dbReference type="ARBA" id="ARBA00034116"/>
    </source>
</evidence>
<evidence type="ECO:0000259" key="10">
    <source>
        <dbReference type="Pfam" id="PF13868"/>
    </source>
</evidence>
<feature type="domain" description="Trichohyalin-plectin-homology" evidence="10">
    <location>
        <begin position="70"/>
        <end position="410"/>
    </location>
</feature>
<dbReference type="EMBL" id="VLTL01000100">
    <property type="protein sequence ID" value="KAA0161079.1"/>
    <property type="molecule type" value="Genomic_DNA"/>
</dbReference>
<feature type="coiled-coil region" evidence="8">
    <location>
        <begin position="330"/>
        <end position="359"/>
    </location>
</feature>
<keyword evidence="4" id="KW-0969">Cilium</keyword>
<evidence type="ECO:0000256" key="2">
    <source>
        <dbReference type="ARBA" id="ARBA00022846"/>
    </source>
</evidence>
<evidence type="ECO:0000256" key="5">
    <source>
        <dbReference type="ARBA" id="ARBA00023273"/>
    </source>
</evidence>
<evidence type="ECO:0000256" key="9">
    <source>
        <dbReference type="SAM" id="MobiDB-lite"/>
    </source>
</evidence>
<dbReference type="PANTHER" id="PTHR15504">
    <property type="entry name" value="NASOPHARYNGEAL EPITHELIUM SPECIFIC PROTEIN 1"/>
    <property type="match status" value="1"/>
</dbReference>
<feature type="compositionally biased region" description="Low complexity" evidence="9">
    <location>
        <begin position="1"/>
        <end position="14"/>
    </location>
</feature>
<dbReference type="InterPro" id="IPR033253">
    <property type="entry name" value="CFAP45"/>
</dbReference>
<sequence>MAAGAPDGASSARSSRSRKGAHQEARKARMQKLDLERFHRRAASGAADSDRVREYERRLRIDIDQDDVAKRIRAAEARAVALSGIEAQLATKRRMLEREAEQEAKAHELAMAIRAAREAEAQELAEAKARQRAEFKRMQSAQIASRQSARLLDAAMRDQEAEQLRAQAARDAEQHRHREAKRRQAMAARSAEAQRLNRAALELKRRKMEAEAQEDARMVEIARLKGEIEAERVARQAREKREASRSFAPPARPHNPEALRVEKEEALRLRKHQAEKTLAHRRAEAAERAKREAAKREMLETLDFQTRFKARQLEKEQSEDALHLERMRVDAEIAEEKQEARARARAAEAERYKAALREQIVRSSKTRDRSRLEPLREKEQARLAAVARANLLEQYKADTVGRLRSRGVPEELVRDVTRVATGATD</sequence>
<dbReference type="Proteomes" id="UP000324907">
    <property type="component" value="Unassembled WGS sequence"/>
</dbReference>